<dbReference type="GeneID" id="38111396"/>
<feature type="region of interest" description="Disordered" evidence="1">
    <location>
        <begin position="1"/>
        <end position="56"/>
    </location>
</feature>
<protein>
    <submittedName>
        <fullName evidence="2">Uncharacterized protein</fullName>
    </submittedName>
</protein>
<gene>
    <name evidence="2" type="ORF">DSM5745_01026</name>
</gene>
<proteinExistence type="predicted"/>
<reference evidence="2 3" key="1">
    <citation type="journal article" date="2018" name="IMA Fungus">
        <title>IMA Genome-F 9: Draft genome sequence of Annulohypoxylon stygium, Aspergillus mulundensis, Berkeleyomyces basicola (syn. Thielaviopsis basicola), Ceratocystis smalleyi, two Cercospora beticola strains, Coleophoma cylindrospora, Fusarium fracticaudum, Phialophora cf. hyalina, and Morchella septimelata.</title>
        <authorList>
            <person name="Wingfield B.D."/>
            <person name="Bills G.F."/>
            <person name="Dong Y."/>
            <person name="Huang W."/>
            <person name="Nel W.J."/>
            <person name="Swalarsk-Parry B.S."/>
            <person name="Vaghefi N."/>
            <person name="Wilken P.M."/>
            <person name="An Z."/>
            <person name="de Beer Z.W."/>
            <person name="De Vos L."/>
            <person name="Chen L."/>
            <person name="Duong T.A."/>
            <person name="Gao Y."/>
            <person name="Hammerbacher A."/>
            <person name="Kikkert J.R."/>
            <person name="Li Y."/>
            <person name="Li H."/>
            <person name="Li K."/>
            <person name="Li Q."/>
            <person name="Liu X."/>
            <person name="Ma X."/>
            <person name="Naidoo K."/>
            <person name="Pethybridge S.J."/>
            <person name="Sun J."/>
            <person name="Steenkamp E.T."/>
            <person name="van der Nest M.A."/>
            <person name="van Wyk S."/>
            <person name="Wingfield M.J."/>
            <person name="Xiong C."/>
            <person name="Yue Q."/>
            <person name="Zhang X."/>
        </authorList>
    </citation>
    <scope>NUCLEOTIDE SEQUENCE [LARGE SCALE GENOMIC DNA]</scope>
    <source>
        <strain evidence="2 3">DSM 5745</strain>
    </source>
</reference>
<name>A0A3D8T5A8_9EURO</name>
<accession>A0A3D8T5A8</accession>
<feature type="compositionally biased region" description="Basic and acidic residues" evidence="1">
    <location>
        <begin position="27"/>
        <end position="52"/>
    </location>
</feature>
<comment type="caution">
    <text evidence="2">The sequence shown here is derived from an EMBL/GenBank/DDBJ whole genome shotgun (WGS) entry which is preliminary data.</text>
</comment>
<dbReference type="RefSeq" id="XP_026608887.1">
    <property type="nucleotide sequence ID" value="XM_026743042.1"/>
</dbReference>
<keyword evidence="3" id="KW-1185">Reference proteome</keyword>
<dbReference type="AlphaFoldDB" id="A0A3D8T5A8"/>
<dbReference type="Proteomes" id="UP000256690">
    <property type="component" value="Unassembled WGS sequence"/>
</dbReference>
<dbReference type="EMBL" id="PVWQ01000001">
    <property type="protein sequence ID" value="RDW93704.1"/>
    <property type="molecule type" value="Genomic_DNA"/>
</dbReference>
<evidence type="ECO:0000256" key="1">
    <source>
        <dbReference type="SAM" id="MobiDB-lite"/>
    </source>
</evidence>
<evidence type="ECO:0000313" key="2">
    <source>
        <dbReference type="EMBL" id="RDW93704.1"/>
    </source>
</evidence>
<feature type="region of interest" description="Disordered" evidence="1">
    <location>
        <begin position="72"/>
        <end position="131"/>
    </location>
</feature>
<organism evidence="2 3">
    <name type="scientific">Aspergillus mulundensis</name>
    <dbReference type="NCBI Taxonomy" id="1810919"/>
    <lineage>
        <taxon>Eukaryota</taxon>
        <taxon>Fungi</taxon>
        <taxon>Dikarya</taxon>
        <taxon>Ascomycota</taxon>
        <taxon>Pezizomycotina</taxon>
        <taxon>Eurotiomycetes</taxon>
        <taxon>Eurotiomycetidae</taxon>
        <taxon>Eurotiales</taxon>
        <taxon>Aspergillaceae</taxon>
        <taxon>Aspergillus</taxon>
        <taxon>Aspergillus subgen. Nidulantes</taxon>
    </lineage>
</organism>
<sequence>MFESNQGTRISNSNSNPNDPDTDTDGDDLHLRADEASRPSDNHTAEFAHADEANPTLTRAFRPAEFQDFDTRLPHTYDSWPPRGQHGHWQAAGGTAAGDSADHPRPQGVPGPYGHTKPAWERGFSDGFDYT</sequence>
<feature type="compositionally biased region" description="Polar residues" evidence="1">
    <location>
        <begin position="1"/>
        <end position="10"/>
    </location>
</feature>
<evidence type="ECO:0000313" key="3">
    <source>
        <dbReference type="Proteomes" id="UP000256690"/>
    </source>
</evidence>